<sequence>MTYAGCSSAFVVSVGGRMGGVGLVRRSNARVIRRDRAAECRLESKQDGEGSGEDSDLLEKLFGVFFGKKEENPLGLKRFDRDRFPEQFPAPLDEFAEAVQGDSKDVALFRPLLARTQLCRRSLRLVFDTDSDGWTAEAFHRAVDRQGAGVVLLRTVDGVVCGGYNPKGWVGYGESRGSVASFLFTWPDGNTNKPAMKMRKVGQAYLSVLDNPETGPQFGADSLVIPLQDTRLRGPDGSEKQARSKLGSYYERLPDGRNCLFPDSSHPRKGYCYVDSVKVFVGVYEEGEQIPFNDALPFSLE</sequence>
<dbReference type="Pfam" id="PF07534">
    <property type="entry name" value="TLD"/>
    <property type="match status" value="1"/>
</dbReference>
<gene>
    <name evidence="2" type="ORF">CCAE0312_LOCUS6636</name>
</gene>
<feature type="domain" description="TLDc" evidence="1">
    <location>
        <begin position="120"/>
        <end position="222"/>
    </location>
</feature>
<evidence type="ECO:0000313" key="2">
    <source>
        <dbReference type="EMBL" id="CAD9234547.1"/>
    </source>
</evidence>
<name>A0A7S1TFM7_9RHOD</name>
<protein>
    <recommendedName>
        <fullName evidence="1">TLDc domain-containing protein</fullName>
    </recommendedName>
</protein>
<proteinExistence type="predicted"/>
<accession>A0A7S1TFM7</accession>
<dbReference type="AlphaFoldDB" id="A0A7S1TFM7"/>
<organism evidence="2">
    <name type="scientific">Compsopogon caeruleus</name>
    <dbReference type="NCBI Taxonomy" id="31354"/>
    <lineage>
        <taxon>Eukaryota</taxon>
        <taxon>Rhodophyta</taxon>
        <taxon>Compsopogonophyceae</taxon>
        <taxon>Compsopogonales</taxon>
        <taxon>Compsopogonaceae</taxon>
        <taxon>Compsopogon</taxon>
    </lineage>
</organism>
<dbReference type="EMBL" id="HBGH01011942">
    <property type="protein sequence ID" value="CAD9234547.1"/>
    <property type="molecule type" value="Transcribed_RNA"/>
</dbReference>
<dbReference type="InterPro" id="IPR006571">
    <property type="entry name" value="TLDc_dom"/>
</dbReference>
<reference evidence="2" key="1">
    <citation type="submission" date="2021-01" db="EMBL/GenBank/DDBJ databases">
        <authorList>
            <person name="Corre E."/>
            <person name="Pelletier E."/>
            <person name="Niang G."/>
            <person name="Scheremetjew M."/>
            <person name="Finn R."/>
            <person name="Kale V."/>
            <person name="Holt S."/>
            <person name="Cochrane G."/>
            <person name="Meng A."/>
            <person name="Brown T."/>
            <person name="Cohen L."/>
        </authorList>
    </citation>
    <scope>NUCLEOTIDE SEQUENCE</scope>
    <source>
        <strain evidence="2">SAG 36.94</strain>
    </source>
</reference>
<evidence type="ECO:0000259" key="1">
    <source>
        <dbReference type="Pfam" id="PF07534"/>
    </source>
</evidence>